<dbReference type="HOGENOM" id="CLU_289292_0_0_6"/>
<comment type="caution">
    <text evidence="1">The sequence shown here is derived from an EMBL/GenBank/DDBJ whole genome shotgun (WGS) entry which is preliminary data.</text>
</comment>
<name>N9RUE8_9GAMM</name>
<dbReference type="GO" id="GO:0015774">
    <property type="term" value="P:polysaccharide transport"/>
    <property type="evidence" value="ECO:0007669"/>
    <property type="project" value="InterPro"/>
</dbReference>
<accession>N9RUE8</accession>
<dbReference type="AlphaFoldDB" id="N9RUE8"/>
<sequence length="1060" mass="121513">MDFEDIQSKTNAVKANIKGKIKKIKKDGFLKTVQKTTKELEKVREAYLDTRLAIKYYSGYITQPYKRTAIAFNVAQWKRKYVINFLNEYNVLFFSSNMDMDSLHIAMKIAHNPVFVIWGRNTPVHISSYAEIYRIPIYYIEDGFIRSIGLGANHVPPLSLCLDKTGLYYDSTQPSDLENILNTYDFEKDSKLLEEANKCLNFIKHNHLSKYNDTNEGLAESLYGPKTNQRILVLGQVEDDQSLIYGCNVVITNVQLIKKALEENPEAQIIYKPHPDVLFGKRKELSDLSEVEDKVEIFKTPMSLADALYEVDRVYTLTSLGGFESLLYGVPVTTFGAPFYSGWGLTDDRQIVSRRKRKLTLEKLFAAAYILYPRYRSYNGLEKTNLYETLAFLKERLTDIHLSSSLSVERGMSFYNAATTHPLGLQYFAKSTDSKTIILTDKKDSLMLAEKLSKYNKEILLVTTRDNLANDEAMFVKNEFLNNIKLTSIHKLYSKPMSDAESQAVRYAKIFSFELLKILKLITNNLVHHNILAQISEGIEDYLYMEILRFNGYADMLNNSDHLLAYFDDYESSKDVIDSLMYHGEKMECFSKINVAFKEVNATKKILKEGISTNLEEEIRLIADCKEKFAAFWWGVDHQSFKNLKVKDDVVVVCGDIADENYAYSPATFKLLDVAIKQKKLKVLYINNSILGDSLQDKIKATLLKYNYAESCEVYNGSVLNFRKKYAEVYTDAEKFFSEDLLAFYIYELRKQLPTEFISIVQSRIKAYINNLAPLFVLISEFSVVMRNAKAYFTSMERGHISRAIVEIARESGVKTIGLQPQVISESARYRKALVDQMGVIDTKQKDIFEALGTTSKNLHIVGSVNIIDRMYRMEEAHSGINVNNEPTIFFAMQHSLPEEMMLISKALNNISRKNNIKLIVKPHPMQELPILNRVKNIFDGSENINFLSRDSDTYLAIAKSSIVIGLFSSVLLESAIYGKEVIVADFKDLHESIDYSELGLALKARNEQELEQLIQDLIQKGVEYRKLVKTRDSYLSKNPQFMAPYNTHCLEKFLSDSLN</sequence>
<reference evidence="1 2" key="1">
    <citation type="submission" date="2013-02" db="EMBL/GenBank/DDBJ databases">
        <title>The Genome Sequence of Acinetobacter sp. CIP 70.18.</title>
        <authorList>
            <consortium name="The Broad Institute Genome Sequencing Platform"/>
            <consortium name="The Broad Institute Genome Sequencing Center for Infectious Disease"/>
            <person name="Cerqueira G."/>
            <person name="Feldgarden M."/>
            <person name="Courvalin P."/>
            <person name="Perichon B."/>
            <person name="Grillot-Courvalin C."/>
            <person name="Clermont D."/>
            <person name="Rocha E."/>
            <person name="Yoon E.-J."/>
            <person name="Nemec A."/>
            <person name="Walker B."/>
            <person name="Young S.K."/>
            <person name="Zeng Q."/>
            <person name="Gargeya S."/>
            <person name="Fitzgerald M."/>
            <person name="Haas B."/>
            <person name="Abouelleil A."/>
            <person name="Alvarado L."/>
            <person name="Arachchi H.M."/>
            <person name="Berlin A.M."/>
            <person name="Chapman S.B."/>
            <person name="Dewar J."/>
            <person name="Goldberg J."/>
            <person name="Griggs A."/>
            <person name="Gujja S."/>
            <person name="Hansen M."/>
            <person name="Howarth C."/>
            <person name="Imamovic A."/>
            <person name="Larimer J."/>
            <person name="McCowan C."/>
            <person name="Murphy C."/>
            <person name="Neiman D."/>
            <person name="Pearson M."/>
            <person name="Priest M."/>
            <person name="Roberts A."/>
            <person name="Saif S."/>
            <person name="Shea T."/>
            <person name="Sisk P."/>
            <person name="Sykes S."/>
            <person name="Wortman J."/>
            <person name="Nusbaum C."/>
            <person name="Birren B."/>
        </authorList>
    </citation>
    <scope>NUCLEOTIDE SEQUENCE [LARGE SCALE GENOMIC DNA]</scope>
    <source>
        <strain evidence="1 2">CIP 70.18</strain>
    </source>
</reference>
<dbReference type="InterPro" id="IPR007833">
    <property type="entry name" value="Capsule_polysaccharide_synth"/>
</dbReference>
<dbReference type="Pfam" id="PF05159">
    <property type="entry name" value="Capsule_synth"/>
    <property type="match status" value="1"/>
</dbReference>
<evidence type="ECO:0000313" key="1">
    <source>
        <dbReference type="EMBL" id="ENX61573.1"/>
    </source>
</evidence>
<dbReference type="SUPFAM" id="SSF53756">
    <property type="entry name" value="UDP-Glycosyltransferase/glycogen phosphorylase"/>
    <property type="match status" value="1"/>
</dbReference>
<organism evidence="1 2">
    <name type="scientific">Acinetobacter higginsii</name>
    <dbReference type="NCBI Taxonomy" id="70347"/>
    <lineage>
        <taxon>Bacteria</taxon>
        <taxon>Pseudomonadati</taxon>
        <taxon>Pseudomonadota</taxon>
        <taxon>Gammaproteobacteria</taxon>
        <taxon>Moraxellales</taxon>
        <taxon>Moraxellaceae</taxon>
        <taxon>Acinetobacter</taxon>
    </lineage>
</organism>
<keyword evidence="2" id="KW-1185">Reference proteome</keyword>
<dbReference type="InterPro" id="IPR043148">
    <property type="entry name" value="TagF_C"/>
</dbReference>
<dbReference type="RefSeq" id="WP_005200856.1">
    <property type="nucleotide sequence ID" value="NZ_KB850070.1"/>
</dbReference>
<proteinExistence type="predicted"/>
<dbReference type="EMBL" id="APRN01000030">
    <property type="protein sequence ID" value="ENX61573.1"/>
    <property type="molecule type" value="Genomic_DNA"/>
</dbReference>
<protein>
    <submittedName>
        <fullName evidence="1">Uncharacterized protein</fullName>
    </submittedName>
</protein>
<evidence type="ECO:0000313" key="2">
    <source>
        <dbReference type="Proteomes" id="UP000013084"/>
    </source>
</evidence>
<dbReference type="Gene3D" id="3.40.50.12580">
    <property type="match status" value="1"/>
</dbReference>
<dbReference type="OrthoDB" id="543755at2"/>
<dbReference type="PATRIC" id="fig|1217700.3.peg.574"/>
<dbReference type="CDD" id="cd16439">
    <property type="entry name" value="beta_Kdo_transferase_KpsC_2"/>
    <property type="match status" value="1"/>
</dbReference>
<dbReference type="GO" id="GO:0000271">
    <property type="term" value="P:polysaccharide biosynthetic process"/>
    <property type="evidence" value="ECO:0007669"/>
    <property type="project" value="InterPro"/>
</dbReference>
<dbReference type="Proteomes" id="UP000013084">
    <property type="component" value="Unassembled WGS sequence"/>
</dbReference>
<gene>
    <name evidence="1" type="ORF">F902_00610</name>
</gene>